<feature type="region of interest" description="Disordered" evidence="1">
    <location>
        <begin position="123"/>
        <end position="157"/>
    </location>
</feature>
<proteinExistence type="predicted"/>
<dbReference type="AlphaFoldDB" id="A0A6A5HGM8"/>
<sequence>MSVPTIQENEPIRNRDQPSTSRISTKPMPTMARLNNRLSSSVGEVLLEATSDIEELSDLDIIRPLTACGGDRSLSYLQYVHENQARRMKSRSEWFLSPVASAKKTSSKSVDYFGSVAIEDKPSPLPIPKPARAPLQTSSKSNISNISDESVPTRRKSLKMQMRATAFAANPSHSLDYQEVGASNPRLRSHTSVEDDSWLTEVVPHDEIPKKRRSLKKKTSTQF</sequence>
<reference evidence="2 3" key="1">
    <citation type="submission" date="2019-12" db="EMBL/GenBank/DDBJ databases">
        <title>Chromosome-level assembly of the Caenorhabditis remanei genome.</title>
        <authorList>
            <person name="Teterina A.A."/>
            <person name="Willis J.H."/>
            <person name="Phillips P.C."/>
        </authorList>
    </citation>
    <scope>NUCLEOTIDE SEQUENCE [LARGE SCALE GENOMIC DNA]</scope>
    <source>
        <strain evidence="2 3">PX506</strain>
        <tissue evidence="2">Whole organism</tissue>
    </source>
</reference>
<dbReference type="Proteomes" id="UP000483820">
    <property type="component" value="Chromosome II"/>
</dbReference>
<feature type="compositionally biased region" description="Polar residues" evidence="1">
    <location>
        <begin position="135"/>
        <end position="150"/>
    </location>
</feature>
<evidence type="ECO:0000256" key="1">
    <source>
        <dbReference type="SAM" id="MobiDB-lite"/>
    </source>
</evidence>
<organism evidence="2 3">
    <name type="scientific">Caenorhabditis remanei</name>
    <name type="common">Caenorhabditis vulgaris</name>
    <dbReference type="NCBI Taxonomy" id="31234"/>
    <lineage>
        <taxon>Eukaryota</taxon>
        <taxon>Metazoa</taxon>
        <taxon>Ecdysozoa</taxon>
        <taxon>Nematoda</taxon>
        <taxon>Chromadorea</taxon>
        <taxon>Rhabditida</taxon>
        <taxon>Rhabditina</taxon>
        <taxon>Rhabditomorpha</taxon>
        <taxon>Rhabditoidea</taxon>
        <taxon>Rhabditidae</taxon>
        <taxon>Peloderinae</taxon>
        <taxon>Caenorhabditis</taxon>
    </lineage>
</organism>
<evidence type="ECO:0000313" key="2">
    <source>
        <dbReference type="EMBL" id="KAF1765894.1"/>
    </source>
</evidence>
<gene>
    <name evidence="2" type="ORF">GCK72_005847</name>
</gene>
<accession>A0A6A5HGM8</accession>
<dbReference type="CTD" id="9820869"/>
<dbReference type="KEGG" id="crq:GCK72_005847"/>
<dbReference type="EMBL" id="WUAV01000002">
    <property type="protein sequence ID" value="KAF1765894.1"/>
    <property type="molecule type" value="Genomic_DNA"/>
</dbReference>
<protein>
    <submittedName>
        <fullName evidence="2">Uncharacterized protein</fullName>
    </submittedName>
</protein>
<feature type="region of interest" description="Disordered" evidence="1">
    <location>
        <begin position="169"/>
        <end position="195"/>
    </location>
</feature>
<name>A0A6A5HGM8_CAERE</name>
<dbReference type="RefSeq" id="XP_003108983.2">
    <property type="nucleotide sequence ID" value="XM_003108935.2"/>
</dbReference>
<evidence type="ECO:0000313" key="3">
    <source>
        <dbReference type="Proteomes" id="UP000483820"/>
    </source>
</evidence>
<dbReference type="GeneID" id="9820869"/>
<comment type="caution">
    <text evidence="2">The sequence shown here is derived from an EMBL/GenBank/DDBJ whole genome shotgun (WGS) entry which is preliminary data.</text>
</comment>
<feature type="region of interest" description="Disordered" evidence="1">
    <location>
        <begin position="1"/>
        <end position="29"/>
    </location>
</feature>